<dbReference type="InterPro" id="IPR036061">
    <property type="entry name" value="CheW-like_dom_sf"/>
</dbReference>
<dbReference type="InterPro" id="IPR025991">
    <property type="entry name" value="Chemoreceptor_zinc-bind_dom"/>
</dbReference>
<evidence type="ECO:0000259" key="1">
    <source>
        <dbReference type="Pfam" id="PF13682"/>
    </source>
</evidence>
<dbReference type="RefSeq" id="WP_138592490.1">
    <property type="nucleotide sequence ID" value="NZ_PNBW01000046.1"/>
</dbReference>
<sequence>MDLINFRVGQKTISLKILDILLTERYEGNLTSLPNGNPSFLGVKDYMGAPTPIFDLGLILNNQSSHDINRALIDLLMEHEQEQKSWFQALEQSVNNGSVFSETRDAKHCEFGKWLYHFKTENEDLKAILARFDKPHTQLHSLPDKILALYHDDNVDEAKRLLAKEKSTTYMKLIRLFESAREQISLDHKPIIVFTTQDGQQPHIGLLVDQVEDNIHCEESEIKSLSELTNVGFEIDSQTKKMMRGLIKRGETHSVVIDPSAIFRPDHLQDYEPEETESYGLF</sequence>
<keyword evidence="4" id="KW-1185">Reference proteome</keyword>
<reference evidence="4 5" key="1">
    <citation type="submission" date="2018-01" db="EMBL/GenBank/DDBJ databases">
        <authorList>
            <person name="Paulsen S."/>
            <person name="Gram L.K."/>
        </authorList>
    </citation>
    <scope>NUCLEOTIDE SEQUENCE [LARGE SCALE GENOMIC DNA]</scope>
    <source>
        <strain evidence="2 5">S3790</strain>
        <strain evidence="3 4">S3895</strain>
    </source>
</reference>
<dbReference type="GO" id="GO:0007165">
    <property type="term" value="P:signal transduction"/>
    <property type="evidence" value="ECO:0007669"/>
    <property type="project" value="InterPro"/>
</dbReference>
<organism evidence="2 5">
    <name type="scientific">Pseudoalteromonas aurantia</name>
    <dbReference type="NCBI Taxonomy" id="43654"/>
    <lineage>
        <taxon>Bacteria</taxon>
        <taxon>Pseudomonadati</taxon>
        <taxon>Pseudomonadota</taxon>
        <taxon>Gammaproteobacteria</taxon>
        <taxon>Alteromonadales</taxon>
        <taxon>Pseudoalteromonadaceae</taxon>
        <taxon>Pseudoalteromonas</taxon>
    </lineage>
</organism>
<dbReference type="SUPFAM" id="SSF50341">
    <property type="entry name" value="CheW-like"/>
    <property type="match status" value="2"/>
</dbReference>
<feature type="domain" description="Chemoreceptor zinc-binding" evidence="1">
    <location>
        <begin position="85"/>
        <end position="142"/>
    </location>
</feature>
<name>A0A5S3V6V4_9GAMM</name>
<dbReference type="EMBL" id="PNBX01000060">
    <property type="protein sequence ID" value="TMO67372.1"/>
    <property type="molecule type" value="Genomic_DNA"/>
</dbReference>
<gene>
    <name evidence="2" type="ORF">CWC19_14290</name>
    <name evidence="3" type="ORF">CWC20_09390</name>
</gene>
<evidence type="ECO:0000313" key="3">
    <source>
        <dbReference type="EMBL" id="TMO74728.1"/>
    </source>
</evidence>
<accession>A0A5S3V6V4</accession>
<evidence type="ECO:0000313" key="4">
    <source>
        <dbReference type="Proteomes" id="UP000307164"/>
    </source>
</evidence>
<dbReference type="AlphaFoldDB" id="A0A5S3V6V4"/>
<reference evidence="5" key="2">
    <citation type="submission" date="2019-06" db="EMBL/GenBank/DDBJ databases">
        <title>Co-occurence of chitin degradation, pigmentation and bioactivity in marine Pseudoalteromonas.</title>
        <authorList>
            <person name="Sonnenschein E.C."/>
            <person name="Bech P.K."/>
        </authorList>
    </citation>
    <scope>NUCLEOTIDE SEQUENCE [LARGE SCALE GENOMIC DNA]</scope>
    <source>
        <strain evidence="5">S3790</strain>
        <strain evidence="3">S3895</strain>
    </source>
</reference>
<dbReference type="EMBL" id="PNBW01000046">
    <property type="protein sequence ID" value="TMO74728.1"/>
    <property type="molecule type" value="Genomic_DNA"/>
</dbReference>
<dbReference type="OrthoDB" id="9181673at2"/>
<proteinExistence type="predicted"/>
<evidence type="ECO:0000313" key="2">
    <source>
        <dbReference type="EMBL" id="TMO67372.1"/>
    </source>
</evidence>
<reference evidence="2" key="3">
    <citation type="submission" date="2019-09" db="EMBL/GenBank/DDBJ databases">
        <title>Co-occurence of chitin degradation, pigmentation and bioactivity in marine Pseudoalteromonas.</title>
        <authorList>
            <person name="Sonnenschein E.C."/>
            <person name="Bech P.K."/>
        </authorList>
    </citation>
    <scope>NUCLEOTIDE SEQUENCE</scope>
    <source>
        <strain evidence="2">S3790</strain>
        <strain evidence="4">S3895</strain>
    </source>
</reference>
<dbReference type="GO" id="GO:0006935">
    <property type="term" value="P:chemotaxis"/>
    <property type="evidence" value="ECO:0007669"/>
    <property type="project" value="InterPro"/>
</dbReference>
<dbReference type="Pfam" id="PF13682">
    <property type="entry name" value="CZB"/>
    <property type="match status" value="1"/>
</dbReference>
<dbReference type="Gene3D" id="1.20.120.30">
    <property type="entry name" value="Aspartate receptor, ligand-binding domain"/>
    <property type="match status" value="1"/>
</dbReference>
<dbReference type="Proteomes" id="UP000307164">
    <property type="component" value="Unassembled WGS sequence"/>
</dbReference>
<comment type="caution">
    <text evidence="2">The sequence shown here is derived from an EMBL/GenBank/DDBJ whole genome shotgun (WGS) entry which is preliminary data.</text>
</comment>
<dbReference type="Proteomes" id="UP000307217">
    <property type="component" value="Unassembled WGS sequence"/>
</dbReference>
<evidence type="ECO:0000313" key="5">
    <source>
        <dbReference type="Proteomes" id="UP000307217"/>
    </source>
</evidence>
<protein>
    <submittedName>
        <fullName evidence="2">Chemotaxis protein</fullName>
    </submittedName>
</protein>